<protein>
    <submittedName>
        <fullName evidence="1">Uncharacterized protein</fullName>
    </submittedName>
</protein>
<reference evidence="1" key="2">
    <citation type="journal article" date="2022" name="New Phytol.">
        <title>Evolutionary transition to the ectomycorrhizal habit in the genomes of a hyperdiverse lineage of mushroom-forming fungi.</title>
        <authorList>
            <person name="Looney B."/>
            <person name="Miyauchi S."/>
            <person name="Morin E."/>
            <person name="Drula E."/>
            <person name="Courty P.E."/>
            <person name="Kohler A."/>
            <person name="Kuo A."/>
            <person name="LaButti K."/>
            <person name="Pangilinan J."/>
            <person name="Lipzen A."/>
            <person name="Riley R."/>
            <person name="Andreopoulos W."/>
            <person name="He G."/>
            <person name="Johnson J."/>
            <person name="Nolan M."/>
            <person name="Tritt A."/>
            <person name="Barry K.W."/>
            <person name="Grigoriev I.V."/>
            <person name="Nagy L.G."/>
            <person name="Hibbett D."/>
            <person name="Henrissat B."/>
            <person name="Matheny P.B."/>
            <person name="Labbe J."/>
            <person name="Martin F.M."/>
        </authorList>
    </citation>
    <scope>NUCLEOTIDE SEQUENCE</scope>
    <source>
        <strain evidence="1">EC-137</strain>
    </source>
</reference>
<evidence type="ECO:0000313" key="2">
    <source>
        <dbReference type="Proteomes" id="UP000814128"/>
    </source>
</evidence>
<dbReference type="Proteomes" id="UP000814128">
    <property type="component" value="Unassembled WGS sequence"/>
</dbReference>
<gene>
    <name evidence="1" type="ORF">K488DRAFT_88366</name>
</gene>
<organism evidence="1 2">
    <name type="scientific">Vararia minispora EC-137</name>
    <dbReference type="NCBI Taxonomy" id="1314806"/>
    <lineage>
        <taxon>Eukaryota</taxon>
        <taxon>Fungi</taxon>
        <taxon>Dikarya</taxon>
        <taxon>Basidiomycota</taxon>
        <taxon>Agaricomycotina</taxon>
        <taxon>Agaricomycetes</taxon>
        <taxon>Russulales</taxon>
        <taxon>Lachnocladiaceae</taxon>
        <taxon>Vararia</taxon>
    </lineage>
</organism>
<accession>A0ACB8QDP6</accession>
<comment type="caution">
    <text evidence="1">The sequence shown here is derived from an EMBL/GenBank/DDBJ whole genome shotgun (WGS) entry which is preliminary data.</text>
</comment>
<proteinExistence type="predicted"/>
<keyword evidence="2" id="KW-1185">Reference proteome</keyword>
<name>A0ACB8QDP6_9AGAM</name>
<sequence>MVTEPGVVDLSKNGEWTADDLVPPVLSKSLSDADALAVASISSSLSANASAAHCSALVESKRDGYHDHAEIKVASPADAPDAYSVPNPLADQFAVVSVLESGALFSGTWLTLAKSDSNQPTFSWAIVDTERTIRVEG</sequence>
<reference evidence="1" key="1">
    <citation type="submission" date="2021-02" db="EMBL/GenBank/DDBJ databases">
        <authorList>
            <consortium name="DOE Joint Genome Institute"/>
            <person name="Ahrendt S."/>
            <person name="Looney B.P."/>
            <person name="Miyauchi S."/>
            <person name="Morin E."/>
            <person name="Drula E."/>
            <person name="Courty P.E."/>
            <person name="Chicoki N."/>
            <person name="Fauchery L."/>
            <person name="Kohler A."/>
            <person name="Kuo A."/>
            <person name="Labutti K."/>
            <person name="Pangilinan J."/>
            <person name="Lipzen A."/>
            <person name="Riley R."/>
            <person name="Andreopoulos W."/>
            <person name="He G."/>
            <person name="Johnson J."/>
            <person name="Barry K.W."/>
            <person name="Grigoriev I.V."/>
            <person name="Nagy L."/>
            <person name="Hibbett D."/>
            <person name="Henrissat B."/>
            <person name="Matheny P.B."/>
            <person name="Labbe J."/>
            <person name="Martin F."/>
        </authorList>
    </citation>
    <scope>NUCLEOTIDE SEQUENCE</scope>
    <source>
        <strain evidence="1">EC-137</strain>
    </source>
</reference>
<evidence type="ECO:0000313" key="1">
    <source>
        <dbReference type="EMBL" id="KAI0029805.1"/>
    </source>
</evidence>
<dbReference type="EMBL" id="MU273655">
    <property type="protein sequence ID" value="KAI0029805.1"/>
    <property type="molecule type" value="Genomic_DNA"/>
</dbReference>